<name>A0A0S4UXA0_RALSL</name>
<evidence type="ECO:0000313" key="1">
    <source>
        <dbReference type="EMBL" id="CUV26856.1"/>
    </source>
</evidence>
<dbReference type="EMBL" id="LN899824">
    <property type="protein sequence ID" value="CUV26856.1"/>
    <property type="molecule type" value="Genomic_DNA"/>
</dbReference>
<proteinExistence type="predicted"/>
<sequence>MDRGWQRRGVCRFLGRSPRFSLLPPPERPYWINHVKEWAQREGLPIEHPDYNVIRVPVTKDQLLRFMKTMLGDPVTHADPSTLPGYIQARCRDDRTYAIGADEF</sequence>
<protein>
    <submittedName>
        <fullName evidence="1">Uncharacterized protein</fullName>
    </submittedName>
</protein>
<gene>
    <name evidence="1" type="ORF">RUN1985_v1_10054</name>
</gene>
<accession>A0A0S4UXA0</accession>
<organism evidence="1">
    <name type="scientific">Ralstonia solanacearum</name>
    <name type="common">Pseudomonas solanacearum</name>
    <dbReference type="NCBI Taxonomy" id="305"/>
    <lineage>
        <taxon>Bacteria</taxon>
        <taxon>Pseudomonadati</taxon>
        <taxon>Pseudomonadota</taxon>
        <taxon>Betaproteobacteria</taxon>
        <taxon>Burkholderiales</taxon>
        <taxon>Burkholderiaceae</taxon>
        <taxon>Ralstonia</taxon>
        <taxon>Ralstonia solanacearum species complex</taxon>
    </lineage>
</organism>
<reference evidence="1" key="1">
    <citation type="submission" date="2015-10" db="EMBL/GenBank/DDBJ databases">
        <authorList>
            <person name="Gilbert D.G."/>
        </authorList>
    </citation>
    <scope>NUCLEOTIDE SEQUENCE</scope>
    <source>
        <strain evidence="1">Phyl III-seqv23</strain>
    </source>
</reference>
<dbReference type="AlphaFoldDB" id="A0A0S4UXA0"/>